<reference evidence="2 5" key="2">
    <citation type="submission" date="2015-09" db="EMBL/GenBank/DDBJ databases">
        <title>Genome announcement of multiple Pseudomonas syringae strains.</title>
        <authorList>
            <person name="Thakur S."/>
            <person name="Wang P.W."/>
            <person name="Gong Y."/>
            <person name="Weir B.S."/>
            <person name="Guttman D.S."/>
        </authorList>
    </citation>
    <scope>NUCLEOTIDE SEQUENCE [LARGE SCALE GENOMIC DNA]</scope>
    <source>
        <strain evidence="2 5">ICMP3507</strain>
    </source>
</reference>
<dbReference type="PATRIC" id="fig|53707.7.peg.5898"/>
<dbReference type="Proteomes" id="UP000037943">
    <property type="component" value="Unassembled WGS sequence"/>
</dbReference>
<keyword evidence="4" id="KW-1185">Reference proteome</keyword>
<reference evidence="1" key="1">
    <citation type="submission" date="2015-07" db="EMBL/GenBank/DDBJ databases">
        <authorList>
            <person name="O'Brien H.E."/>
            <person name="Thakur S."/>
            <person name="Gong Y."/>
            <person name="Wang P.W."/>
            <person name="Guttman D.S."/>
        </authorList>
    </citation>
    <scope>NUCLEOTIDE SEQUENCE</scope>
    <source>
        <strain evidence="1">107</strain>
    </source>
</reference>
<reference evidence="1 4" key="3">
    <citation type="submission" date="2015-10" db="EMBL/GenBank/DDBJ databases">
        <title>Comparative genomics and high-throughput reverse genetic screens identify a new phytobacterial MAMP and an Arabidopsis receptor required for immune elicitation.</title>
        <authorList>
            <person name="Mott G.A."/>
            <person name="Thakur S."/>
            <person name="Wang P.W."/>
            <person name="Desveaux D."/>
            <person name="Guttman D.S."/>
        </authorList>
    </citation>
    <scope>NUCLEOTIDE SEQUENCE [LARGE SCALE GENOMIC DNA]</scope>
    <source>
        <strain evidence="1 4">107</strain>
    </source>
</reference>
<organism evidence="2 5">
    <name type="scientific">Pseudomonas amygdali pv. lachrymans</name>
    <name type="common">Pseudomonas syringae pv. lachrymans</name>
    <dbReference type="NCBI Taxonomy" id="53707"/>
    <lineage>
        <taxon>Bacteria</taxon>
        <taxon>Pseudomonadati</taxon>
        <taxon>Pseudomonadota</taxon>
        <taxon>Gammaproteobacteria</taxon>
        <taxon>Pseudomonadales</taxon>
        <taxon>Pseudomonadaceae</taxon>
        <taxon>Pseudomonas</taxon>
        <taxon>Pseudomonas amygdali</taxon>
    </lineage>
</organism>
<evidence type="ECO:0000313" key="6">
    <source>
        <dbReference type="Proteomes" id="UP000271817"/>
    </source>
</evidence>
<dbReference type="EMBL" id="LJQP01000419">
    <property type="protein sequence ID" value="KPX58581.1"/>
    <property type="molecule type" value="Genomic_DNA"/>
</dbReference>
<sequence>MYRTLLFRHGASACWQGVFTDAGTAALYIDRFAFQARSAYSDDLK</sequence>
<dbReference type="EMBL" id="RBTW01000014">
    <property type="protein sequence ID" value="RMU23362.1"/>
    <property type="molecule type" value="Genomic_DNA"/>
</dbReference>
<evidence type="ECO:0000313" key="2">
    <source>
        <dbReference type="EMBL" id="KPX58581.1"/>
    </source>
</evidence>
<reference evidence="3 6" key="4">
    <citation type="submission" date="2018-08" db="EMBL/GenBank/DDBJ databases">
        <title>Recombination of ecologically and evolutionarily significant loci maintains genetic cohesion in the Pseudomonas syringae species complex.</title>
        <authorList>
            <person name="Dillon M."/>
            <person name="Thakur S."/>
            <person name="Almeida R.N.D."/>
            <person name="Weir B.S."/>
            <person name="Guttman D.S."/>
        </authorList>
    </citation>
    <scope>NUCLEOTIDE SEQUENCE [LARGE SCALE GENOMIC DNA]</scope>
    <source>
        <strain evidence="3 6">ICMP 3402</strain>
    </source>
</reference>
<dbReference type="EMBL" id="LGLK01000071">
    <property type="protein sequence ID" value="KPC14648.1"/>
    <property type="molecule type" value="Genomic_DNA"/>
</dbReference>
<evidence type="ECO:0000313" key="3">
    <source>
        <dbReference type="EMBL" id="RMU23362.1"/>
    </source>
</evidence>
<evidence type="ECO:0000313" key="5">
    <source>
        <dbReference type="Proteomes" id="UP000050265"/>
    </source>
</evidence>
<name>A0A0N0G4S1_PSEAV</name>
<evidence type="ECO:0000313" key="4">
    <source>
        <dbReference type="Proteomes" id="UP000037943"/>
    </source>
</evidence>
<evidence type="ECO:0000313" key="1">
    <source>
        <dbReference type="EMBL" id="KPC14648.1"/>
    </source>
</evidence>
<comment type="caution">
    <text evidence="2">The sequence shown here is derived from an EMBL/GenBank/DDBJ whole genome shotgun (WGS) entry which is preliminary data.</text>
</comment>
<dbReference type="Proteomes" id="UP000271817">
    <property type="component" value="Unassembled WGS sequence"/>
</dbReference>
<dbReference type="AlphaFoldDB" id="A0A0N0G4S1"/>
<dbReference type="Proteomes" id="UP000050265">
    <property type="component" value="Unassembled WGS sequence"/>
</dbReference>
<gene>
    <name evidence="1" type="ORF">AC499_5606</name>
    <name evidence="2" type="ORF">ALO35_100858</name>
    <name evidence="3" type="ORF">ALP33_100773</name>
</gene>
<proteinExistence type="predicted"/>
<accession>A0A0N0G4S1</accession>
<protein>
    <submittedName>
        <fullName evidence="2">Uncharacterized protein</fullName>
    </submittedName>
</protein>